<proteinExistence type="predicted"/>
<dbReference type="EMBL" id="MU275893">
    <property type="protein sequence ID" value="KAI0048038.1"/>
    <property type="molecule type" value="Genomic_DNA"/>
</dbReference>
<gene>
    <name evidence="1" type="ORF">FA95DRAFT_1558428</name>
</gene>
<reference evidence="1" key="1">
    <citation type="submission" date="2021-02" db="EMBL/GenBank/DDBJ databases">
        <authorList>
            <consortium name="DOE Joint Genome Institute"/>
            <person name="Ahrendt S."/>
            <person name="Looney B.P."/>
            <person name="Miyauchi S."/>
            <person name="Morin E."/>
            <person name="Drula E."/>
            <person name="Courty P.E."/>
            <person name="Chicoki N."/>
            <person name="Fauchery L."/>
            <person name="Kohler A."/>
            <person name="Kuo A."/>
            <person name="Labutti K."/>
            <person name="Pangilinan J."/>
            <person name="Lipzen A."/>
            <person name="Riley R."/>
            <person name="Andreopoulos W."/>
            <person name="He G."/>
            <person name="Johnson J."/>
            <person name="Barry K.W."/>
            <person name="Grigoriev I.V."/>
            <person name="Nagy L."/>
            <person name="Hibbett D."/>
            <person name="Henrissat B."/>
            <person name="Matheny P.B."/>
            <person name="Labbe J."/>
            <person name="Martin F."/>
        </authorList>
    </citation>
    <scope>NUCLEOTIDE SEQUENCE</scope>
    <source>
        <strain evidence="1">FP105234-sp</strain>
    </source>
</reference>
<name>A0ACB8RWY3_9AGAM</name>
<dbReference type="Proteomes" id="UP000814033">
    <property type="component" value="Unassembled WGS sequence"/>
</dbReference>
<keyword evidence="2" id="KW-1185">Reference proteome</keyword>
<protein>
    <submittedName>
        <fullName evidence="1">Uncharacterized protein</fullName>
    </submittedName>
</protein>
<organism evidence="1 2">
    <name type="scientific">Auriscalpium vulgare</name>
    <dbReference type="NCBI Taxonomy" id="40419"/>
    <lineage>
        <taxon>Eukaryota</taxon>
        <taxon>Fungi</taxon>
        <taxon>Dikarya</taxon>
        <taxon>Basidiomycota</taxon>
        <taxon>Agaricomycotina</taxon>
        <taxon>Agaricomycetes</taxon>
        <taxon>Russulales</taxon>
        <taxon>Auriscalpiaceae</taxon>
        <taxon>Auriscalpium</taxon>
    </lineage>
</organism>
<evidence type="ECO:0000313" key="1">
    <source>
        <dbReference type="EMBL" id="KAI0048038.1"/>
    </source>
</evidence>
<comment type="caution">
    <text evidence="1">The sequence shown here is derived from an EMBL/GenBank/DDBJ whole genome shotgun (WGS) entry which is preliminary data.</text>
</comment>
<reference evidence="1" key="2">
    <citation type="journal article" date="2022" name="New Phytol.">
        <title>Evolutionary transition to the ectomycorrhizal habit in the genomes of a hyperdiverse lineage of mushroom-forming fungi.</title>
        <authorList>
            <person name="Looney B."/>
            <person name="Miyauchi S."/>
            <person name="Morin E."/>
            <person name="Drula E."/>
            <person name="Courty P.E."/>
            <person name="Kohler A."/>
            <person name="Kuo A."/>
            <person name="LaButti K."/>
            <person name="Pangilinan J."/>
            <person name="Lipzen A."/>
            <person name="Riley R."/>
            <person name="Andreopoulos W."/>
            <person name="He G."/>
            <person name="Johnson J."/>
            <person name="Nolan M."/>
            <person name="Tritt A."/>
            <person name="Barry K.W."/>
            <person name="Grigoriev I.V."/>
            <person name="Nagy L.G."/>
            <person name="Hibbett D."/>
            <person name="Henrissat B."/>
            <person name="Matheny P.B."/>
            <person name="Labbe J."/>
            <person name="Martin F.M."/>
        </authorList>
    </citation>
    <scope>NUCLEOTIDE SEQUENCE</scope>
    <source>
        <strain evidence="1">FP105234-sp</strain>
    </source>
</reference>
<accession>A0ACB8RWY3</accession>
<evidence type="ECO:0000313" key="2">
    <source>
        <dbReference type="Proteomes" id="UP000814033"/>
    </source>
</evidence>
<sequence>MLHAAGVPADATPPTHPDVEWARSELSEVASTLARVHERTATTIHTIEDENDVLRRRVHELEGTQAELRRVRAENARLSAKVAAMGPERDELVRERDALLRKLQNMRAIVRDLLSEGRGGPGINLMDDIHEDEAGSTTAASTRQSPPADAPAAPSLLEPPAEVTVPHSPRRRTSIVPDTHASPDATSAPRLSPPPQPRRVSAVPYAHSSPSFSPSSRPSRSPQPHPSTSTLGPPFTDARTRPGFPHPQPRVLSAALLGGSPVRGLSTGTRSMSLTMSPGMMSDGMSVHDEESAADGRAKWRIHFAKPPTTAKSVVGPVPFAELVKRLRLDEATLLAIEGLEGLPSDSLRLHISGDSAFLYDPVLLESPAAPYIVDWGRTKVIRNVAAYITKASDLHDALHTYMYSTKKTGWYYIGLQMWSIASVKPVWPILAAPAQRALASRRSTTMSAKDITRLLHEGELVQLAVELRSASGPEELKVLKKLRDK</sequence>